<feature type="domain" description="HAMP" evidence="2">
    <location>
        <begin position="234"/>
        <end position="287"/>
    </location>
</feature>
<organism evidence="3 4">
    <name type="scientific">Acetobacter thailandicus</name>
    <dbReference type="NCBI Taxonomy" id="1502842"/>
    <lineage>
        <taxon>Bacteria</taxon>
        <taxon>Pseudomonadati</taxon>
        <taxon>Pseudomonadota</taxon>
        <taxon>Alphaproteobacteria</taxon>
        <taxon>Acetobacterales</taxon>
        <taxon>Acetobacteraceae</taxon>
        <taxon>Acetobacter</taxon>
    </lineage>
</organism>
<dbReference type="SUPFAM" id="SSF158472">
    <property type="entry name" value="HAMP domain-like"/>
    <property type="match status" value="1"/>
</dbReference>
<dbReference type="InterPro" id="IPR003660">
    <property type="entry name" value="HAMP_dom"/>
</dbReference>
<gene>
    <name evidence="3" type="ORF">OQ497_04470</name>
</gene>
<dbReference type="InterPro" id="IPR021796">
    <property type="entry name" value="Tll0287-like_dom"/>
</dbReference>
<dbReference type="CDD" id="cd06225">
    <property type="entry name" value="HAMP"/>
    <property type="match status" value="1"/>
</dbReference>
<name>A0ABT3QD51_9PROT</name>
<evidence type="ECO:0000259" key="2">
    <source>
        <dbReference type="PROSITE" id="PS50885"/>
    </source>
</evidence>
<protein>
    <submittedName>
        <fullName evidence="3">DUF3365 domain-containing protein</fullName>
    </submittedName>
</protein>
<dbReference type="Pfam" id="PF11845">
    <property type="entry name" value="Tll0287-like"/>
    <property type="match status" value="1"/>
</dbReference>
<evidence type="ECO:0000313" key="3">
    <source>
        <dbReference type="EMBL" id="MCX2563218.1"/>
    </source>
</evidence>
<keyword evidence="1" id="KW-0812">Transmembrane</keyword>
<sequence length="291" mass="31300">MTLRLKLNLTLVTGFLITLAVLVPLLRSTLSQTAYDAAISQAQLLNQVSQITEQYNEKEITPQLLQSTSIDFPPQSVPFYAVSHLGALLRQDHVGLNIRATALNPTNPADAPTPVERNLIERLRSPSAPAMLLSNSTDSTGKPTLLLATPIRVTNSGCLTCHSDPAVAPGTMIDTYGSQNGFGWKPGETVGASIISIPVGALQAEATGKIWKIILCLSALFLIILAVINIIIEIAFLRPLHEMSAITGRVSRGDMTAPELAINDHNELAPLASAFTRLRRSLESAFSMLDE</sequence>
<keyword evidence="4" id="KW-1185">Reference proteome</keyword>
<keyword evidence="1" id="KW-1133">Transmembrane helix</keyword>
<dbReference type="Pfam" id="PF00672">
    <property type="entry name" value="HAMP"/>
    <property type="match status" value="1"/>
</dbReference>
<evidence type="ECO:0000256" key="1">
    <source>
        <dbReference type="SAM" id="Phobius"/>
    </source>
</evidence>
<dbReference type="RefSeq" id="WP_173558995.1">
    <property type="nucleotide sequence ID" value="NZ_JAPIUZ010000001.1"/>
</dbReference>
<dbReference type="EMBL" id="JAPIUZ010000001">
    <property type="protein sequence ID" value="MCX2563218.1"/>
    <property type="molecule type" value="Genomic_DNA"/>
</dbReference>
<dbReference type="PROSITE" id="PS50885">
    <property type="entry name" value="HAMP"/>
    <property type="match status" value="1"/>
</dbReference>
<comment type="caution">
    <text evidence="3">The sequence shown here is derived from an EMBL/GenBank/DDBJ whole genome shotgun (WGS) entry which is preliminary data.</text>
</comment>
<dbReference type="Gene3D" id="6.10.340.10">
    <property type="match status" value="1"/>
</dbReference>
<reference evidence="3 4" key="1">
    <citation type="submission" date="2022-11" db="EMBL/GenBank/DDBJ databases">
        <title>Genome sequencing of Acetobacter type strain.</title>
        <authorList>
            <person name="Heo J."/>
            <person name="Lee D."/>
            <person name="Han B.-H."/>
            <person name="Hong S.-B."/>
            <person name="Kwon S.-W."/>
        </authorList>
    </citation>
    <scope>NUCLEOTIDE SEQUENCE [LARGE SCALE GENOMIC DNA]</scope>
    <source>
        <strain evidence="3 4">KACC 21253</strain>
    </source>
</reference>
<feature type="transmembrane region" description="Helical" evidence="1">
    <location>
        <begin position="210"/>
        <end position="236"/>
    </location>
</feature>
<keyword evidence="1" id="KW-0472">Membrane</keyword>
<proteinExistence type="predicted"/>
<dbReference type="SMART" id="SM00304">
    <property type="entry name" value="HAMP"/>
    <property type="match status" value="1"/>
</dbReference>
<accession>A0ABT3QD51</accession>
<dbReference type="Proteomes" id="UP001301152">
    <property type="component" value="Unassembled WGS sequence"/>
</dbReference>
<evidence type="ECO:0000313" key="4">
    <source>
        <dbReference type="Proteomes" id="UP001301152"/>
    </source>
</evidence>